<feature type="domain" description="F-box" evidence="2">
    <location>
        <begin position="741"/>
        <end position="774"/>
    </location>
</feature>
<reference evidence="4" key="1">
    <citation type="submission" date="2015-04" db="UniProtKB">
        <authorList>
            <consortium name="EnsemblPlants"/>
        </authorList>
    </citation>
    <scope>IDENTIFICATION</scope>
</reference>
<evidence type="ECO:0000259" key="2">
    <source>
        <dbReference type="Pfam" id="PF00646"/>
    </source>
</evidence>
<dbReference type="AlphaFoldDB" id="A0A0E0EF75"/>
<dbReference type="Pfam" id="PF00646">
    <property type="entry name" value="F-box"/>
    <property type="match status" value="1"/>
</dbReference>
<keyword evidence="1" id="KW-0175">Coiled coil</keyword>
<dbReference type="SUPFAM" id="SSF52047">
    <property type="entry name" value="RNI-like"/>
    <property type="match status" value="1"/>
</dbReference>
<dbReference type="SUPFAM" id="SSF81383">
    <property type="entry name" value="F-box domain"/>
    <property type="match status" value="1"/>
</dbReference>
<dbReference type="Gramene" id="OMERI07G20590.1">
    <property type="protein sequence ID" value="OMERI07G20590.1"/>
    <property type="gene ID" value="OMERI07G20590"/>
</dbReference>
<evidence type="ECO:0000259" key="3">
    <source>
        <dbReference type="Pfam" id="PF23622"/>
    </source>
</evidence>
<organism evidence="4">
    <name type="scientific">Oryza meridionalis</name>
    <dbReference type="NCBI Taxonomy" id="40149"/>
    <lineage>
        <taxon>Eukaryota</taxon>
        <taxon>Viridiplantae</taxon>
        <taxon>Streptophyta</taxon>
        <taxon>Embryophyta</taxon>
        <taxon>Tracheophyta</taxon>
        <taxon>Spermatophyta</taxon>
        <taxon>Magnoliopsida</taxon>
        <taxon>Liliopsida</taxon>
        <taxon>Poales</taxon>
        <taxon>Poaceae</taxon>
        <taxon>BOP clade</taxon>
        <taxon>Oryzoideae</taxon>
        <taxon>Oryzeae</taxon>
        <taxon>Oryzinae</taxon>
        <taxon>Oryza</taxon>
    </lineage>
</organism>
<dbReference type="PANTHER" id="PTHR35545:SF28">
    <property type="entry name" value="OS07G0645701 PROTEIN"/>
    <property type="match status" value="1"/>
</dbReference>
<dbReference type="Proteomes" id="UP000008021">
    <property type="component" value="Chromosome 7"/>
</dbReference>
<evidence type="ECO:0000313" key="5">
    <source>
        <dbReference type="Proteomes" id="UP000008021"/>
    </source>
</evidence>
<dbReference type="EnsemblPlants" id="OMERI07G20590.1">
    <property type="protein sequence ID" value="OMERI07G20590.1"/>
    <property type="gene ID" value="OMERI07G20590"/>
</dbReference>
<evidence type="ECO:0000256" key="1">
    <source>
        <dbReference type="SAM" id="Coils"/>
    </source>
</evidence>
<protein>
    <submittedName>
        <fullName evidence="4">Uncharacterized protein</fullName>
    </submittedName>
</protein>
<dbReference type="HOGENOM" id="CLU_263700_0_0_1"/>
<name>A0A0E0EF75_9ORYZ</name>
<dbReference type="Gene3D" id="3.80.10.10">
    <property type="entry name" value="Ribonuclease Inhibitor"/>
    <property type="match status" value="1"/>
</dbReference>
<dbReference type="PANTHER" id="PTHR35545">
    <property type="entry name" value="F-BOX DOMAIN-CONTAINING PROTEIN"/>
    <property type="match status" value="1"/>
</dbReference>
<dbReference type="InterPro" id="IPR032675">
    <property type="entry name" value="LRR_dom_sf"/>
</dbReference>
<reference evidence="4" key="2">
    <citation type="submission" date="2018-05" db="EMBL/GenBank/DDBJ databases">
        <title>OmerRS3 (Oryza meridionalis Reference Sequence Version 3).</title>
        <authorList>
            <person name="Zhang J."/>
            <person name="Kudrna D."/>
            <person name="Lee S."/>
            <person name="Talag J."/>
            <person name="Welchert J."/>
            <person name="Wing R.A."/>
        </authorList>
    </citation>
    <scope>NUCLEOTIDE SEQUENCE [LARGE SCALE GENOMIC DNA]</scope>
    <source>
        <strain evidence="4">cv. OR44</strain>
    </source>
</reference>
<keyword evidence="5" id="KW-1185">Reference proteome</keyword>
<sequence length="1274" mass="143646">MEQELSWEGFHPSIAHQLLDGMPSQPGMSKEDQRISEPVLINTTMNKEEKWLDEALDRILEKFEQMEAKRRQEDKLTQNFQKLEEIEARRSKASEETIAAIRATTAILKAASSSTPMAPPPPAPTNCLMECHNNNFTWVAVNSSHIREVPAPMVAFELGDVEDKDPVPYIAAKDLPKVTPTKCSTICSSSDTKPDHIVATVVTCATLVVSSMELVAIDGTTGNTNIDTPDSTKAMPANCSTVGLDVKGGADHARVTCQIMMGVPEGVVLPDASSEVLSPWLIAEMDLAKLMPTECLMKCLKAIKKLLVGHPKRDPWPPPWSGGVVRGGELWHIPCLWLVQNSNSIGQGYIICHLGRHLPKNTFVQAAQCKCWKTRVGMSLCARMEQWNLLNQESCTMAAVSSLQEHINGQEQILCKPWNPRDNRTSIDIILLNSWSLVHCYHLGHIVGLTCLEALAILVCHEMVKFGWAGTVYSDQDRHTVVRPARAFVRHELGIGNGSHILHVSEAGARCGSMRKLLELIRNERTFQIKIMVKNLLQEQLQCLLIHRTWKFLLSVIVVVHGSRGSSFKAGLHLCAISKKYLTYNSMAIWDTKLLGMTRKDQCYEKSQTNQRWMPKECWAKNDQSKACNFAPKELYRSNNLSTHQFVLQEDDYWNSRWFTYICNILHRLEDKRNSKKRGLLGTQLGCTWAMLAILQAQPMETEERIQKAAAALLEASNRSDIGGFGHGGGGGLDMDHEDRLSMLTDDILLSILGRVDIISAVRTSVVSTRWKHLPWLLPEFTIDVKDFLPVPQPNRIKVEHMDEAMASLTKGIRSLLTIARSEFPINRFQLKLYLINNYSRVVGPMLDKAIEVGILKDMDLSVLDEEEIVDCTDKHMLQQASSVKDLFSGYPSVLTRLTRLSLYNLCFARWDLHHHLFECCNQLRYLSLSNCDVGKNAIWKISAPNSNIIVLELDVCCFEKLEVLCLPKLERLNWDTWLCPYAPLSFDVVPNLQEVSLICGATNKHEGFILSEVLSGTTNIHTLTLDFQGEKLWIKLEGKQLFRAFSNLRKLSIHSIFSEFELLWTTNLLEAAPSLEMFDIEIWEHTCDVDREPKVFGERPNPAWKAPDVTSFRNSLLKELQIVAFRPLKQQLEFIRVVMQQAPNLGTIILKYDDPCEYCEALGIFPPRSSTECVFPKSKDEQDRVINLLKDGEADDDDMLSMLNDDISLSILERVDIKTAPNRIEGLELKLYLINSYSSVIGPLVSEAIDIGILKDLNLAIPEEKPMADCTTK</sequence>
<dbReference type="InterPro" id="IPR001810">
    <property type="entry name" value="F-box_dom"/>
</dbReference>
<proteinExistence type="predicted"/>
<dbReference type="InterPro" id="IPR055357">
    <property type="entry name" value="LRR_At1g61320_AtMIF1"/>
</dbReference>
<feature type="domain" description="At1g61320/AtMIF1 LRR" evidence="3">
    <location>
        <begin position="894"/>
        <end position="1160"/>
    </location>
</feature>
<feature type="coiled-coil region" evidence="1">
    <location>
        <begin position="56"/>
        <end position="96"/>
    </location>
</feature>
<evidence type="ECO:0000313" key="4">
    <source>
        <dbReference type="EnsemblPlants" id="OMERI07G20590.1"/>
    </source>
</evidence>
<dbReference type="Pfam" id="PF23622">
    <property type="entry name" value="LRR_At1g61320_AtMIF1"/>
    <property type="match status" value="1"/>
</dbReference>
<dbReference type="eggNOG" id="ENOG502R1GH">
    <property type="taxonomic scope" value="Eukaryota"/>
</dbReference>
<accession>A0A0E0EF75</accession>
<dbReference type="InterPro" id="IPR036047">
    <property type="entry name" value="F-box-like_dom_sf"/>
</dbReference>